<gene>
    <name evidence="2" type="ORF">GCM10020367_61680</name>
</gene>
<dbReference type="EMBL" id="BAAAYL010000001">
    <property type="protein sequence ID" value="GAA3379174.1"/>
    <property type="molecule type" value="Genomic_DNA"/>
</dbReference>
<name>A0ABP6SLE9_9ACTN</name>
<dbReference type="Pfam" id="PF00496">
    <property type="entry name" value="SBP_bac_5"/>
    <property type="match status" value="1"/>
</dbReference>
<reference evidence="3" key="1">
    <citation type="journal article" date="2019" name="Int. J. Syst. Evol. Microbiol.">
        <title>The Global Catalogue of Microorganisms (GCM) 10K type strain sequencing project: providing services to taxonomists for standard genome sequencing and annotation.</title>
        <authorList>
            <consortium name="The Broad Institute Genomics Platform"/>
            <consortium name="The Broad Institute Genome Sequencing Center for Infectious Disease"/>
            <person name="Wu L."/>
            <person name="Ma J."/>
        </authorList>
    </citation>
    <scope>NUCLEOTIDE SEQUENCE [LARGE SCALE GENOMIC DNA]</scope>
    <source>
        <strain evidence="3">JCM 9651</strain>
    </source>
</reference>
<dbReference type="Proteomes" id="UP001499990">
    <property type="component" value="Unassembled WGS sequence"/>
</dbReference>
<feature type="domain" description="Solute-binding protein family 5" evidence="1">
    <location>
        <begin position="68"/>
        <end position="416"/>
    </location>
</feature>
<evidence type="ECO:0000313" key="2">
    <source>
        <dbReference type="EMBL" id="GAA3379174.1"/>
    </source>
</evidence>
<accession>A0ABP6SLE9</accession>
<dbReference type="Gene3D" id="3.10.105.10">
    <property type="entry name" value="Dipeptide-binding Protein, Domain 3"/>
    <property type="match status" value="1"/>
</dbReference>
<evidence type="ECO:0000313" key="3">
    <source>
        <dbReference type="Proteomes" id="UP001499990"/>
    </source>
</evidence>
<evidence type="ECO:0000259" key="1">
    <source>
        <dbReference type="Pfam" id="PF00496"/>
    </source>
</evidence>
<dbReference type="InterPro" id="IPR039424">
    <property type="entry name" value="SBP_5"/>
</dbReference>
<dbReference type="SUPFAM" id="SSF53850">
    <property type="entry name" value="Periplasmic binding protein-like II"/>
    <property type="match status" value="1"/>
</dbReference>
<dbReference type="InterPro" id="IPR030678">
    <property type="entry name" value="Peptide/Ni-bd"/>
</dbReference>
<proteinExistence type="predicted"/>
<dbReference type="InterPro" id="IPR000914">
    <property type="entry name" value="SBP_5_dom"/>
</dbReference>
<organism evidence="2 3">
    <name type="scientific">Streptomyces sannanensis</name>
    <dbReference type="NCBI Taxonomy" id="285536"/>
    <lineage>
        <taxon>Bacteria</taxon>
        <taxon>Bacillati</taxon>
        <taxon>Actinomycetota</taxon>
        <taxon>Actinomycetes</taxon>
        <taxon>Kitasatosporales</taxon>
        <taxon>Streptomycetaceae</taxon>
        <taxon>Streptomyces</taxon>
    </lineage>
</organism>
<dbReference type="PANTHER" id="PTHR30290">
    <property type="entry name" value="PERIPLASMIC BINDING COMPONENT OF ABC TRANSPORTER"/>
    <property type="match status" value="1"/>
</dbReference>
<dbReference type="CDD" id="cd00995">
    <property type="entry name" value="PBP2_NikA_DppA_OppA_like"/>
    <property type="match status" value="1"/>
</dbReference>
<dbReference type="Gene3D" id="3.40.190.10">
    <property type="entry name" value="Periplasmic binding protein-like II"/>
    <property type="match status" value="1"/>
</dbReference>
<comment type="caution">
    <text evidence="2">The sequence shown here is derived from an EMBL/GenBank/DDBJ whole genome shotgun (WGS) entry which is preliminary data.</text>
</comment>
<protein>
    <submittedName>
        <fullName evidence="2">ABC transporter substrate-binding protein</fullName>
    </submittedName>
</protein>
<dbReference type="PIRSF" id="PIRSF002741">
    <property type="entry name" value="MppA"/>
    <property type="match status" value="1"/>
</dbReference>
<sequence length="516" mass="53405">MLVAASALVGGCHGGDARPAAHSPVIMDGIVRVATAFEIPDFHPYSQFGSGAAQYAYDPLVHVTSGGEVVPGLATSWRAASRSADFTLRRGVTCSDGTVLKASDVARSLTHAADPRNRFAGARSTLPSVPFTVTADDKAGTVSVRMSSPYSFVVRSVGMLPVVCPAGLEDPRSLARSTSGTGPYVLSSYRSGGPYVFVRRKGYAWGPGGARTGVRGQPQRIVLSVVSQESTAANLLLTGGVNLARLTGPDRARLVGHGLTTADVPAVVGLTFFNQRRGRPLSDPAVRRALVAALDRQGLANVAVGGSGRPAADLTAADAVCHGDLAAAHLPSGGALRTLREAGWTKGADGALVKDGRPLRLRVISSPDLGSTLPSVGELMAATWEGLGVRVDLVSESLNALVSALYRDGNFDVVVGTSPGPSLPAGLIPYLSGPPPARGLNFAHVTNPAYDRLVAQALRESEEASCPTWKRATAEVFRAADALPVADGASTVYGYRTTFSTGSGGEVVPTSIRLHR</sequence>
<keyword evidence="3" id="KW-1185">Reference proteome</keyword>